<protein>
    <submittedName>
        <fullName evidence="1">Uncharacterized protein</fullName>
    </submittedName>
</protein>
<dbReference type="EMBL" id="CM037625">
    <property type="protein sequence ID" value="KAH7998668.1"/>
    <property type="molecule type" value="Genomic_DNA"/>
</dbReference>
<evidence type="ECO:0000313" key="1">
    <source>
        <dbReference type="EMBL" id="KAH7998668.1"/>
    </source>
</evidence>
<comment type="caution">
    <text evidence="1">The sequence shown here is derived from an EMBL/GenBank/DDBJ whole genome shotgun (WGS) entry which is preliminary data.</text>
</comment>
<dbReference type="Proteomes" id="UP000827872">
    <property type="component" value="Linkage Group LG12"/>
</dbReference>
<reference evidence="1" key="1">
    <citation type="submission" date="2021-08" db="EMBL/GenBank/DDBJ databases">
        <title>The first chromosome-level gecko genome reveals the dynamic sex chromosomes of Neotropical dwarf geckos (Sphaerodactylidae: Sphaerodactylus).</title>
        <authorList>
            <person name="Pinto B.J."/>
            <person name="Keating S.E."/>
            <person name="Gamble T."/>
        </authorList>
    </citation>
    <scope>NUCLEOTIDE SEQUENCE</scope>
    <source>
        <strain evidence="1">TG3544</strain>
    </source>
</reference>
<gene>
    <name evidence="1" type="ORF">K3G42_018851</name>
</gene>
<evidence type="ECO:0000313" key="2">
    <source>
        <dbReference type="Proteomes" id="UP000827872"/>
    </source>
</evidence>
<sequence length="320" mass="36484">MNSEYEDEPVAPKEGSDSSRPASTIPRKSTDSISLVTLSRPQLSRSMAFLQLQEQVDQATITVSSECLGVQWENMDLGGGMLMDRAPPEKHITIRQRVDYKPVMHKSTGARPKVVTREVPLRESLEFGRPQSRAMAALPMAEGEVVELRRSSRFKLSFADDLVNEEPEEPTESSVDEEPEEPPILPAATSSGHDDLGLPRGEPDPYFLHVQNESLKKIKREWQEAREALLEERLEQWICFQEELEREKEALYLRLQQDREKQERELCLFAEQSRHDLSWEKLTLKALRDKGRLMRRCNEQNSNGSCGIVRKSLGNVSGGR</sequence>
<keyword evidence="2" id="KW-1185">Reference proteome</keyword>
<name>A0ACB8F1V0_9SAUR</name>
<organism evidence="1 2">
    <name type="scientific">Sphaerodactylus townsendi</name>
    <dbReference type="NCBI Taxonomy" id="933632"/>
    <lineage>
        <taxon>Eukaryota</taxon>
        <taxon>Metazoa</taxon>
        <taxon>Chordata</taxon>
        <taxon>Craniata</taxon>
        <taxon>Vertebrata</taxon>
        <taxon>Euteleostomi</taxon>
        <taxon>Lepidosauria</taxon>
        <taxon>Squamata</taxon>
        <taxon>Bifurcata</taxon>
        <taxon>Gekkota</taxon>
        <taxon>Sphaerodactylidae</taxon>
        <taxon>Sphaerodactylus</taxon>
    </lineage>
</organism>
<accession>A0ACB8F1V0</accession>
<proteinExistence type="predicted"/>